<protein>
    <submittedName>
        <fullName evidence="2">Uncharacterized protein</fullName>
    </submittedName>
</protein>
<gene>
    <name evidence="2" type="ORF">BCON_0269g00070</name>
</gene>
<organism evidence="2 3">
    <name type="scientific">Botryotinia convoluta</name>
    <dbReference type="NCBI Taxonomy" id="54673"/>
    <lineage>
        <taxon>Eukaryota</taxon>
        <taxon>Fungi</taxon>
        <taxon>Dikarya</taxon>
        <taxon>Ascomycota</taxon>
        <taxon>Pezizomycotina</taxon>
        <taxon>Leotiomycetes</taxon>
        <taxon>Helotiales</taxon>
        <taxon>Sclerotiniaceae</taxon>
        <taxon>Botryotinia</taxon>
    </lineage>
</organism>
<feature type="region of interest" description="Disordered" evidence="1">
    <location>
        <begin position="1"/>
        <end position="23"/>
    </location>
</feature>
<evidence type="ECO:0000313" key="3">
    <source>
        <dbReference type="Proteomes" id="UP000297527"/>
    </source>
</evidence>
<dbReference type="Proteomes" id="UP000297527">
    <property type="component" value="Unassembled WGS sequence"/>
</dbReference>
<proteinExistence type="predicted"/>
<sequence length="142" mass="16530">MYIQQNKSSRFDPELPPQYTKNPSQLLPEKTLSINTFEIAITETLARIPITPNSILVYNIFSPICKESSDSEVDWDDIKETWRNVEEASRNIEIDPDIDSDQEHLVNLNSQDPSQQFNSREQSQQFNYDSKVSKIFELKFAK</sequence>
<comment type="caution">
    <text evidence="2">The sequence shown here is derived from an EMBL/GenBank/DDBJ whole genome shotgun (WGS) entry which is preliminary data.</text>
</comment>
<evidence type="ECO:0000313" key="2">
    <source>
        <dbReference type="EMBL" id="TGO47641.1"/>
    </source>
</evidence>
<keyword evidence="3" id="KW-1185">Reference proteome</keyword>
<evidence type="ECO:0000256" key="1">
    <source>
        <dbReference type="SAM" id="MobiDB-lite"/>
    </source>
</evidence>
<dbReference type="EMBL" id="PQXN01000268">
    <property type="protein sequence ID" value="TGO47641.1"/>
    <property type="molecule type" value="Genomic_DNA"/>
</dbReference>
<reference evidence="2 3" key="1">
    <citation type="submission" date="2017-12" db="EMBL/GenBank/DDBJ databases">
        <title>Comparative genomics of Botrytis spp.</title>
        <authorList>
            <person name="Valero-Jimenez C.A."/>
            <person name="Tapia P."/>
            <person name="Veloso J."/>
            <person name="Silva-Moreno E."/>
            <person name="Staats M."/>
            <person name="Valdes J.H."/>
            <person name="Van Kan J.A.L."/>
        </authorList>
    </citation>
    <scope>NUCLEOTIDE SEQUENCE [LARGE SCALE GENOMIC DNA]</scope>
    <source>
        <strain evidence="2 3">MUCL11595</strain>
    </source>
</reference>
<accession>A0A4Z1HGU9</accession>
<dbReference type="AlphaFoldDB" id="A0A4Z1HGU9"/>
<name>A0A4Z1HGU9_9HELO</name>